<comment type="caution">
    <text evidence="1">The sequence shown here is derived from an EMBL/GenBank/DDBJ whole genome shotgun (WGS) entry which is preliminary data.</text>
</comment>
<accession>A0A0F9BXJ5</accession>
<proteinExistence type="predicted"/>
<dbReference type="AlphaFoldDB" id="A0A0F9BXJ5"/>
<name>A0A0F9BXJ5_9ZZZZ</name>
<reference evidence="1" key="1">
    <citation type="journal article" date="2015" name="Nature">
        <title>Complex archaea that bridge the gap between prokaryotes and eukaryotes.</title>
        <authorList>
            <person name="Spang A."/>
            <person name="Saw J.H."/>
            <person name="Jorgensen S.L."/>
            <person name="Zaremba-Niedzwiedzka K."/>
            <person name="Martijn J."/>
            <person name="Lind A.E."/>
            <person name="van Eijk R."/>
            <person name="Schleper C."/>
            <person name="Guy L."/>
            <person name="Ettema T.J."/>
        </authorList>
    </citation>
    <scope>NUCLEOTIDE SEQUENCE</scope>
</reference>
<dbReference type="EMBL" id="LAZR01049640">
    <property type="protein sequence ID" value="KKK89166.1"/>
    <property type="molecule type" value="Genomic_DNA"/>
</dbReference>
<protein>
    <submittedName>
        <fullName evidence="1">Uncharacterized protein</fullName>
    </submittedName>
</protein>
<evidence type="ECO:0000313" key="1">
    <source>
        <dbReference type="EMBL" id="KKK89166.1"/>
    </source>
</evidence>
<organism evidence="1">
    <name type="scientific">marine sediment metagenome</name>
    <dbReference type="NCBI Taxonomy" id="412755"/>
    <lineage>
        <taxon>unclassified sequences</taxon>
        <taxon>metagenomes</taxon>
        <taxon>ecological metagenomes</taxon>
    </lineage>
</organism>
<gene>
    <name evidence="1" type="ORF">LCGC14_2735860</name>
</gene>
<sequence length="64" mass="7583">MNHYEKGILNKEADKLGRRPKTTIDKQLADDLVRWRDFLNDNIASWNPKIEKNKIFSAVLNRSR</sequence>